<evidence type="ECO:0000313" key="3">
    <source>
        <dbReference type="EMBL" id="ANQ13133.1"/>
    </source>
</evidence>
<organism evidence="3 4">
    <name type="scientific">Vibrio natriegens NBRC 15636 = ATCC 14048 = DSM 759</name>
    <dbReference type="NCBI Taxonomy" id="1219067"/>
    <lineage>
        <taxon>Bacteria</taxon>
        <taxon>Pseudomonadati</taxon>
        <taxon>Pseudomonadota</taxon>
        <taxon>Gammaproteobacteria</taxon>
        <taxon>Vibrionales</taxon>
        <taxon>Vibrionaceae</taxon>
        <taxon>Vibrio</taxon>
    </lineage>
</organism>
<dbReference type="AlphaFoldDB" id="A0AAN1CWJ1"/>
<name>A0AAN1CWJ1_VIBNA</name>
<dbReference type="RefSeq" id="WP_020334553.1">
    <property type="nucleotide sequence ID" value="NZ_ATFJ01000024.1"/>
</dbReference>
<dbReference type="PROSITE" id="PS51257">
    <property type="entry name" value="PROKAR_LIPOPROTEIN"/>
    <property type="match status" value="1"/>
</dbReference>
<dbReference type="GeneID" id="70911748"/>
<dbReference type="SUPFAM" id="SSF159501">
    <property type="entry name" value="EreA/ChaN-like"/>
    <property type="match status" value="1"/>
</dbReference>
<dbReference type="Proteomes" id="UP000092741">
    <property type="component" value="Chromosome 1"/>
</dbReference>
<feature type="chain" id="PRO_5042827996" description="Haem-binding uptake Tiki superfamily ChaN domain-containing protein" evidence="1">
    <location>
        <begin position="25"/>
        <end position="315"/>
    </location>
</feature>
<accession>A0AAN1CWJ1</accession>
<dbReference type="PIRSF" id="PIRSF020419">
    <property type="entry name" value="Fe_uptake_reg_CjrA_prd"/>
    <property type="match status" value="1"/>
</dbReference>
<dbReference type="CDD" id="cd14727">
    <property type="entry name" value="ChanN-like"/>
    <property type="match status" value="1"/>
</dbReference>
<dbReference type="InterPro" id="IPR016773">
    <property type="entry name" value="Fe3_uptake_reg_CjrA_prd"/>
</dbReference>
<gene>
    <name evidence="3" type="ORF">BA890_10265</name>
</gene>
<dbReference type="Pfam" id="PF04187">
    <property type="entry name" value="Cofac_haem_bdg"/>
    <property type="match status" value="1"/>
</dbReference>
<dbReference type="Gene3D" id="3.40.50.11550">
    <property type="match status" value="1"/>
</dbReference>
<feature type="domain" description="Haem-binding uptake Tiki superfamily ChaN" evidence="2">
    <location>
        <begin position="56"/>
        <end position="254"/>
    </location>
</feature>
<keyword evidence="4" id="KW-1185">Reference proteome</keyword>
<keyword evidence="1" id="KW-0732">Signal</keyword>
<protein>
    <recommendedName>
        <fullName evidence="2">Haem-binding uptake Tiki superfamily ChaN domain-containing protein</fullName>
    </recommendedName>
</protein>
<reference evidence="3 4" key="1">
    <citation type="submission" date="2016-07" db="EMBL/GenBank/DDBJ databases">
        <title>Developing Vibrio natriegens as a novel, fast-growing host for biotechnology.</title>
        <authorList>
            <person name="Weinstock M.T."/>
            <person name="Hesek E.D."/>
            <person name="Wilson C.M."/>
            <person name="Gibson D.G."/>
        </authorList>
    </citation>
    <scope>NUCLEOTIDE SEQUENCE [LARGE SCALE GENOMIC DNA]</scope>
    <source>
        <strain evidence="3 4">ATCC 14048</strain>
    </source>
</reference>
<dbReference type="EMBL" id="CP016345">
    <property type="protein sequence ID" value="ANQ13133.1"/>
    <property type="molecule type" value="Genomic_DNA"/>
</dbReference>
<proteinExistence type="predicted"/>
<dbReference type="InterPro" id="IPR007314">
    <property type="entry name" value="Cofac_haem-bd_dom"/>
</dbReference>
<evidence type="ECO:0000259" key="2">
    <source>
        <dbReference type="Pfam" id="PF04187"/>
    </source>
</evidence>
<feature type="signal peptide" evidence="1">
    <location>
        <begin position="1"/>
        <end position="24"/>
    </location>
</feature>
<evidence type="ECO:0000313" key="4">
    <source>
        <dbReference type="Proteomes" id="UP000092741"/>
    </source>
</evidence>
<sequence length="315" mass="35218">MRFSILGLAFAIVLTGCVSTPATISTPNSPDVISFYDYQLHTPSGTPVSLTDLNPELLQGDVIMIGEWHTHAGIHRFQTDMLKQLSSGKRPIALSMEQFSRDKQSVLDEYLDGQIGEQTFIQQSNAWPNYESDYRPLVEFAKRADIAVIAANAPRKIVRCIGFNGVDYLDKLDSKQRGFVAANINTDDSQYKDKFMASMHHGKPEQTEKQYAAQMTWDETMAESIVDYLTKHPGTQMVHVAGKFHIEGGLGTATSILNRNPRLNVVVITPVTDITSDSSDYQLEVLAPPVRYVKDSNRMKAFSHLITRNTDLECK</sequence>
<dbReference type="KEGG" id="vna:PN96_03015"/>
<evidence type="ECO:0000256" key="1">
    <source>
        <dbReference type="SAM" id="SignalP"/>
    </source>
</evidence>